<keyword evidence="3" id="KW-1185">Reference proteome</keyword>
<dbReference type="GO" id="GO:0004672">
    <property type="term" value="F:protein kinase activity"/>
    <property type="evidence" value="ECO:0007669"/>
    <property type="project" value="InterPro"/>
</dbReference>
<dbReference type="Pfam" id="PF00069">
    <property type="entry name" value="Pkinase"/>
    <property type="match status" value="1"/>
</dbReference>
<dbReference type="OrthoDB" id="1022767at2"/>
<dbReference type="AlphaFoldDB" id="A0A1H2YAZ3"/>
<dbReference type="Proteomes" id="UP000198816">
    <property type="component" value="Unassembled WGS sequence"/>
</dbReference>
<protein>
    <submittedName>
        <fullName evidence="2">Protein kinase domain-containing protein</fullName>
    </submittedName>
</protein>
<accession>A0A1H2YAZ3</accession>
<gene>
    <name evidence="2" type="ORF">SAMN05421783_112102</name>
</gene>
<feature type="domain" description="Protein kinase" evidence="1">
    <location>
        <begin position="17"/>
        <end position="314"/>
    </location>
</feature>
<evidence type="ECO:0000313" key="2">
    <source>
        <dbReference type="EMBL" id="SDX01729.1"/>
    </source>
</evidence>
<dbReference type="RefSeq" id="WP_093033069.1">
    <property type="nucleotide sequence ID" value="NZ_FNNZ01000012.1"/>
</dbReference>
<dbReference type="PROSITE" id="PS50011">
    <property type="entry name" value="PROTEIN_KINASE_DOM"/>
    <property type="match status" value="1"/>
</dbReference>
<organism evidence="2 3">
    <name type="scientific">Thiocapsa roseopersicina</name>
    <dbReference type="NCBI Taxonomy" id="1058"/>
    <lineage>
        <taxon>Bacteria</taxon>
        <taxon>Pseudomonadati</taxon>
        <taxon>Pseudomonadota</taxon>
        <taxon>Gammaproteobacteria</taxon>
        <taxon>Chromatiales</taxon>
        <taxon>Chromatiaceae</taxon>
        <taxon>Thiocapsa</taxon>
    </lineage>
</organism>
<dbReference type="EMBL" id="FNNZ01000012">
    <property type="protein sequence ID" value="SDX01729.1"/>
    <property type="molecule type" value="Genomic_DNA"/>
</dbReference>
<dbReference type="InterPro" id="IPR011009">
    <property type="entry name" value="Kinase-like_dom_sf"/>
</dbReference>
<proteinExistence type="predicted"/>
<dbReference type="GO" id="GO:0005524">
    <property type="term" value="F:ATP binding"/>
    <property type="evidence" value="ECO:0007669"/>
    <property type="project" value="InterPro"/>
</dbReference>
<dbReference type="SMART" id="SM00220">
    <property type="entry name" value="S_TKc"/>
    <property type="match status" value="1"/>
</dbReference>
<sequence>MSGFPKTVLDEDGNRHDLIGDPLGRGGQGVVLRTRNAHIAVKLVTGPSGMPVSAGGEAGHTALRRRLEDVRLLPLTDMHLAQPLALLRDQVGYTMRLLGDMVPIRSLIAPPGSSLGAFYRDTGGLRRRLQLLARTAALLARLHAIPLVYADVSPNNVFVSEGHDANEVWLIDLDNLQYLSDSSAGIFTPGFGAPEVVTGRAGVTTLSDAYAFAVLAFQVLAQVHPFLGDFVEEAGWDSDEDREQLAYEGKIPWIEDADDPSNRSAHGIPRELVIPKPLLALFQRTFGPGRQRPDARPGLTEWTDLLRRLADRLLSCSACGSNFYVARDCPFCESGRGPFIQMEVHRWDPEFDDDGGSAVSTEPVWRKIIDLADNGALAGLVQRHVIAPVLAAADDEPVLRIRQVPGGIQVELLTDCEVHLLLRGRLQRLEGRKLLPVPIPGDESLLHFGPLDRPHRLARLRWHGNGA</sequence>
<dbReference type="SUPFAM" id="SSF56112">
    <property type="entry name" value="Protein kinase-like (PK-like)"/>
    <property type="match status" value="1"/>
</dbReference>
<dbReference type="InterPro" id="IPR000719">
    <property type="entry name" value="Prot_kinase_dom"/>
</dbReference>
<dbReference type="Gene3D" id="1.10.510.10">
    <property type="entry name" value="Transferase(Phosphotransferase) domain 1"/>
    <property type="match status" value="1"/>
</dbReference>
<name>A0A1H2YAZ3_THIRO</name>
<dbReference type="STRING" id="1058.SAMN05421783_112102"/>
<evidence type="ECO:0000313" key="3">
    <source>
        <dbReference type="Proteomes" id="UP000198816"/>
    </source>
</evidence>
<keyword evidence="2" id="KW-0418">Kinase</keyword>
<reference evidence="3" key="1">
    <citation type="submission" date="2016-10" db="EMBL/GenBank/DDBJ databases">
        <authorList>
            <person name="Varghese N."/>
            <person name="Submissions S."/>
        </authorList>
    </citation>
    <scope>NUCLEOTIDE SEQUENCE [LARGE SCALE GENOMIC DNA]</scope>
    <source>
        <strain evidence="3">DSM 217</strain>
    </source>
</reference>
<evidence type="ECO:0000259" key="1">
    <source>
        <dbReference type="PROSITE" id="PS50011"/>
    </source>
</evidence>
<keyword evidence="2" id="KW-0808">Transferase</keyword>